<evidence type="ECO:0000256" key="1">
    <source>
        <dbReference type="SAM" id="MobiDB-lite"/>
    </source>
</evidence>
<dbReference type="EMBL" id="GL733803">
    <property type="protein sequence ID" value="EFX62129.1"/>
    <property type="molecule type" value="Genomic_DNA"/>
</dbReference>
<dbReference type="InParanoid" id="E9I1K0"/>
<reference evidence="2 3" key="1">
    <citation type="journal article" date="2011" name="Science">
        <title>The ecoresponsive genome of Daphnia pulex.</title>
        <authorList>
            <person name="Colbourne J.K."/>
            <person name="Pfrender M.E."/>
            <person name="Gilbert D."/>
            <person name="Thomas W.K."/>
            <person name="Tucker A."/>
            <person name="Oakley T.H."/>
            <person name="Tokishita S."/>
            <person name="Aerts A."/>
            <person name="Arnold G.J."/>
            <person name="Basu M.K."/>
            <person name="Bauer D.J."/>
            <person name="Caceres C.E."/>
            <person name="Carmel L."/>
            <person name="Casola C."/>
            <person name="Choi J.H."/>
            <person name="Detter J.C."/>
            <person name="Dong Q."/>
            <person name="Dusheyko S."/>
            <person name="Eads B.D."/>
            <person name="Frohlich T."/>
            <person name="Geiler-Samerotte K.A."/>
            <person name="Gerlach D."/>
            <person name="Hatcher P."/>
            <person name="Jogdeo S."/>
            <person name="Krijgsveld J."/>
            <person name="Kriventseva E.V."/>
            <person name="Kultz D."/>
            <person name="Laforsch C."/>
            <person name="Lindquist E."/>
            <person name="Lopez J."/>
            <person name="Manak J.R."/>
            <person name="Muller J."/>
            <person name="Pangilinan J."/>
            <person name="Patwardhan R.P."/>
            <person name="Pitluck S."/>
            <person name="Pritham E.J."/>
            <person name="Rechtsteiner A."/>
            <person name="Rho M."/>
            <person name="Rogozin I.B."/>
            <person name="Sakarya O."/>
            <person name="Salamov A."/>
            <person name="Schaack S."/>
            <person name="Shapiro H."/>
            <person name="Shiga Y."/>
            <person name="Skalitzky C."/>
            <person name="Smith Z."/>
            <person name="Souvorov A."/>
            <person name="Sung W."/>
            <person name="Tang Z."/>
            <person name="Tsuchiya D."/>
            <person name="Tu H."/>
            <person name="Vos H."/>
            <person name="Wang M."/>
            <person name="Wolf Y.I."/>
            <person name="Yamagata H."/>
            <person name="Yamada T."/>
            <person name="Ye Y."/>
            <person name="Shaw J.R."/>
            <person name="Andrews J."/>
            <person name="Crease T.J."/>
            <person name="Tang H."/>
            <person name="Lucas S.M."/>
            <person name="Robertson H.M."/>
            <person name="Bork P."/>
            <person name="Koonin E.V."/>
            <person name="Zdobnov E.M."/>
            <person name="Grigoriev I.V."/>
            <person name="Lynch M."/>
            <person name="Boore J.L."/>
        </authorList>
    </citation>
    <scope>NUCLEOTIDE SEQUENCE [LARGE SCALE GENOMIC DNA]</scope>
</reference>
<sequence length="74" mass="7415">MDSESGYGSNYLGWREGQKANGTAPAVEATELSGTNSDAAAPSVPADVPAVDSVVAADVPASAGAVDFVQKPEY</sequence>
<gene>
    <name evidence="2" type="ORF">DAPPUDRAFT_270951</name>
</gene>
<dbReference type="AlphaFoldDB" id="E9I1K0"/>
<dbReference type="Proteomes" id="UP000000305">
    <property type="component" value="Unassembled WGS sequence"/>
</dbReference>
<feature type="region of interest" description="Disordered" evidence="1">
    <location>
        <begin position="1"/>
        <end position="44"/>
    </location>
</feature>
<dbReference type="OrthoDB" id="10622329at2759"/>
<organism evidence="2 3">
    <name type="scientific">Daphnia pulex</name>
    <name type="common">Water flea</name>
    <dbReference type="NCBI Taxonomy" id="6669"/>
    <lineage>
        <taxon>Eukaryota</taxon>
        <taxon>Metazoa</taxon>
        <taxon>Ecdysozoa</taxon>
        <taxon>Arthropoda</taxon>
        <taxon>Crustacea</taxon>
        <taxon>Branchiopoda</taxon>
        <taxon>Diplostraca</taxon>
        <taxon>Cladocera</taxon>
        <taxon>Anomopoda</taxon>
        <taxon>Daphniidae</taxon>
        <taxon>Daphnia</taxon>
    </lineage>
</organism>
<dbReference type="HOGENOM" id="CLU_2690314_0_0_1"/>
<evidence type="ECO:0000313" key="3">
    <source>
        <dbReference type="Proteomes" id="UP000000305"/>
    </source>
</evidence>
<proteinExistence type="predicted"/>
<keyword evidence="3" id="KW-1185">Reference proteome</keyword>
<name>E9I1K0_DAPPU</name>
<evidence type="ECO:0000313" key="2">
    <source>
        <dbReference type="EMBL" id="EFX62129.1"/>
    </source>
</evidence>
<accession>E9I1K0</accession>
<protein>
    <submittedName>
        <fullName evidence="2">Uncharacterized protein</fullName>
    </submittedName>
</protein>
<dbReference type="KEGG" id="dpx:DAPPUDRAFT_270951"/>